<dbReference type="AlphaFoldDB" id="A0A255Z0P5"/>
<comment type="caution">
    <text evidence="3">The sequence shown here is derived from an EMBL/GenBank/DDBJ whole genome shotgun (WGS) entry which is preliminary data.</text>
</comment>
<reference evidence="3 4" key="1">
    <citation type="submission" date="2017-07" db="EMBL/GenBank/DDBJ databases">
        <title>Niveispirillum cyanobacteriorum sp. nov., isolated from cyanobacterial aggregates in a eutrophic lake.</title>
        <authorList>
            <person name="Cai H."/>
        </authorList>
    </citation>
    <scope>NUCLEOTIDE SEQUENCE [LARGE SCALE GENOMIC DNA]</scope>
    <source>
        <strain evidence="4">TH1-14</strain>
    </source>
</reference>
<feature type="transmembrane region" description="Helical" evidence="1">
    <location>
        <begin position="88"/>
        <end position="111"/>
    </location>
</feature>
<feature type="transmembrane region" description="Helical" evidence="1">
    <location>
        <begin position="166"/>
        <end position="189"/>
    </location>
</feature>
<keyword evidence="1" id="KW-0812">Transmembrane</keyword>
<dbReference type="RefSeq" id="WP_094456335.1">
    <property type="nucleotide sequence ID" value="NZ_NOXU01000028.1"/>
</dbReference>
<organism evidence="3 4">
    <name type="scientific">Niveispirillum lacus</name>
    <dbReference type="NCBI Taxonomy" id="1981099"/>
    <lineage>
        <taxon>Bacteria</taxon>
        <taxon>Pseudomonadati</taxon>
        <taxon>Pseudomonadota</taxon>
        <taxon>Alphaproteobacteria</taxon>
        <taxon>Rhodospirillales</taxon>
        <taxon>Azospirillaceae</taxon>
        <taxon>Niveispirillum</taxon>
    </lineage>
</organism>
<dbReference type="Proteomes" id="UP000216998">
    <property type="component" value="Unassembled WGS sequence"/>
</dbReference>
<gene>
    <name evidence="3" type="ORF">CHU95_10680</name>
</gene>
<dbReference type="InterPro" id="IPR039447">
    <property type="entry name" value="UreH-like_TM_dom"/>
</dbReference>
<feature type="transmembrane region" description="Helical" evidence="1">
    <location>
        <begin position="201"/>
        <end position="224"/>
    </location>
</feature>
<dbReference type="PANTHER" id="PTHR42208">
    <property type="entry name" value="HEAVY METAL TRANSPORTER-RELATED"/>
    <property type="match status" value="1"/>
</dbReference>
<dbReference type="Pfam" id="PF13386">
    <property type="entry name" value="DsbD_2"/>
    <property type="match status" value="1"/>
</dbReference>
<dbReference type="EMBL" id="NOXU01000028">
    <property type="protein sequence ID" value="OYQ34485.1"/>
    <property type="molecule type" value="Genomic_DNA"/>
</dbReference>
<feature type="transmembrane region" description="Helical" evidence="1">
    <location>
        <begin position="6"/>
        <end position="35"/>
    </location>
</feature>
<proteinExistence type="predicted"/>
<keyword evidence="1" id="KW-0472">Membrane</keyword>
<keyword evidence="1" id="KW-1133">Transmembrane helix</keyword>
<dbReference type="PANTHER" id="PTHR42208:SF1">
    <property type="entry name" value="HEAVY METAL TRANSPORTER"/>
    <property type="match status" value="1"/>
</dbReference>
<keyword evidence="4" id="KW-1185">Reference proteome</keyword>
<name>A0A255Z0P5_9PROT</name>
<feature type="transmembrane region" description="Helical" evidence="1">
    <location>
        <begin position="56"/>
        <end position="76"/>
    </location>
</feature>
<feature type="transmembrane region" description="Helical" evidence="1">
    <location>
        <begin position="131"/>
        <end position="154"/>
    </location>
</feature>
<evidence type="ECO:0000313" key="4">
    <source>
        <dbReference type="Proteomes" id="UP000216998"/>
    </source>
</evidence>
<evidence type="ECO:0000256" key="1">
    <source>
        <dbReference type="SAM" id="Phobius"/>
    </source>
</evidence>
<dbReference type="OrthoDB" id="5574095at2"/>
<feature type="domain" description="Urease accessory protein UreH-like transmembrane" evidence="2">
    <location>
        <begin position="10"/>
        <end position="209"/>
    </location>
</feature>
<accession>A0A255Z0P5</accession>
<evidence type="ECO:0000313" key="3">
    <source>
        <dbReference type="EMBL" id="OYQ34485.1"/>
    </source>
</evidence>
<evidence type="ECO:0000259" key="2">
    <source>
        <dbReference type="Pfam" id="PF13386"/>
    </source>
</evidence>
<sequence length="226" mass="23218">MEQINFIGGFLLGLASALHCAAMCGGIAGTLVMAMAPPGDHRRQAIALLSVQLGRVVAYMLAGAVLGGLGAGLYGLFDQRAAYGVLQWAAAVTLGWIGLSLTGLAPSLALFDRVLGPIGAGLEMLRRRGLVAGPLAGILWGFLPCGMVYAGLFYATLAGGARQGMLVMAGFGLGTLPAVTLAAFGYSRLLSWSRRASLRRVVGVCFLVLAPLSLLIPATTIQALCA</sequence>
<protein>
    <recommendedName>
        <fullName evidence="2">Urease accessory protein UreH-like transmembrane domain-containing protein</fullName>
    </recommendedName>
</protein>